<dbReference type="Proteomes" id="UP000749471">
    <property type="component" value="Unassembled WGS sequence"/>
</dbReference>
<accession>A0ABS6E0P4</accession>
<name>A0ABS6E0P4_9FIRM</name>
<keyword evidence="2" id="KW-1185">Reference proteome</keyword>
<organism evidence="1 2">
    <name type="scientific">Tissierella simiarum</name>
    <dbReference type="NCBI Taxonomy" id="2841534"/>
    <lineage>
        <taxon>Bacteria</taxon>
        <taxon>Bacillati</taxon>
        <taxon>Bacillota</taxon>
        <taxon>Tissierellia</taxon>
        <taxon>Tissierellales</taxon>
        <taxon>Tissierellaceae</taxon>
        <taxon>Tissierella</taxon>
    </lineage>
</organism>
<protein>
    <submittedName>
        <fullName evidence="1">Uncharacterized protein</fullName>
    </submittedName>
</protein>
<evidence type="ECO:0000313" key="2">
    <source>
        <dbReference type="Proteomes" id="UP000749471"/>
    </source>
</evidence>
<sequence>MSEKLDKLIDMMKKSPEDSKERLLVCEELAKVADSENNMFYSFIGRKEIMRIDTFNGDGLKAILTFPKFLWTGDEHLKNSEFNKDFVQYCIICILERMMYVCDDYYQVEYEKLNEIIKEYKKRCIEYGYSLRVYYQYITRDYMELEDVEGVKESFKKFKSCSRDNISDCEVCEIKFEVEYELFLNNYEKALELADPIFKGEKKCTTALPLTYGLFIEYYINHNMLEEAKEYREKMYRLINKDDFYLSSMRIQLLYFAITDPKKGVKIFTKHLKWALSSNNGNDKFMFYTGAWMLWESFKYKEKRDRCKLILPGDTPFYKDDGIYLVDDIISYCKGQSLSIGEKFDKRNRNTINMDFINKMKKLVF</sequence>
<proteinExistence type="predicted"/>
<dbReference type="RefSeq" id="WP_216515711.1">
    <property type="nucleotide sequence ID" value="NZ_JAHLPM010000001.1"/>
</dbReference>
<dbReference type="EMBL" id="JAHLPM010000001">
    <property type="protein sequence ID" value="MBU5436473.1"/>
    <property type="molecule type" value="Genomic_DNA"/>
</dbReference>
<comment type="caution">
    <text evidence="1">The sequence shown here is derived from an EMBL/GenBank/DDBJ whole genome shotgun (WGS) entry which is preliminary data.</text>
</comment>
<reference evidence="1 2" key="1">
    <citation type="submission" date="2021-06" db="EMBL/GenBank/DDBJ databases">
        <authorList>
            <person name="Sun Q."/>
            <person name="Li D."/>
        </authorList>
    </citation>
    <scope>NUCLEOTIDE SEQUENCE [LARGE SCALE GENOMIC DNA]</scope>
    <source>
        <strain evidence="1 2">MSJ-40</strain>
    </source>
</reference>
<gene>
    <name evidence="1" type="ORF">KQI42_00555</name>
</gene>
<evidence type="ECO:0000313" key="1">
    <source>
        <dbReference type="EMBL" id="MBU5436473.1"/>
    </source>
</evidence>